<gene>
    <name evidence="4" type="ORF">BKA21_002099</name>
    <name evidence="3" type="ORF">Col01nite_17190</name>
</gene>
<dbReference type="PANTHER" id="PTHR35176:SF11">
    <property type="entry name" value="PYRIDOXAMINE 5'-PHOSPHATE OXIDASE FAMILY PROTEIN"/>
    <property type="match status" value="1"/>
</dbReference>
<dbReference type="Proteomes" id="UP000618382">
    <property type="component" value="Unassembled WGS sequence"/>
</dbReference>
<dbReference type="NCBIfam" id="TIGR03666">
    <property type="entry name" value="Rv2061_F420"/>
    <property type="match status" value="1"/>
</dbReference>
<dbReference type="AlphaFoldDB" id="A0A7Y9FG28"/>
<dbReference type="GO" id="GO:0005829">
    <property type="term" value="C:cytosol"/>
    <property type="evidence" value="ECO:0007669"/>
    <property type="project" value="TreeGrafter"/>
</dbReference>
<reference evidence="4 5" key="1">
    <citation type="submission" date="2020-07" db="EMBL/GenBank/DDBJ databases">
        <title>Sequencing the genomes of 1000 actinobacteria strains.</title>
        <authorList>
            <person name="Klenk H.-P."/>
        </authorList>
    </citation>
    <scope>NUCLEOTIDE SEQUENCE [LARGE SCALE GENOMIC DNA]</scope>
    <source>
        <strain evidence="4 5">DSM 24482</strain>
    </source>
</reference>
<dbReference type="EMBL" id="BONN01000004">
    <property type="protein sequence ID" value="GIG32560.1"/>
    <property type="molecule type" value="Genomic_DNA"/>
</dbReference>
<dbReference type="Pfam" id="PF01243">
    <property type="entry name" value="PNPOx_N"/>
    <property type="match status" value="1"/>
</dbReference>
<dbReference type="PANTHER" id="PTHR35176">
    <property type="entry name" value="HEME OXYGENASE HI_0854-RELATED"/>
    <property type="match status" value="1"/>
</dbReference>
<dbReference type="InterPro" id="IPR012349">
    <property type="entry name" value="Split_barrel_FMN-bd"/>
</dbReference>
<dbReference type="EMBL" id="JACCBK010000001">
    <property type="protein sequence ID" value="NYD86550.1"/>
    <property type="molecule type" value="Genomic_DNA"/>
</dbReference>
<evidence type="ECO:0000313" key="4">
    <source>
        <dbReference type="EMBL" id="NYD86550.1"/>
    </source>
</evidence>
<comment type="caution">
    <text evidence="4">The sequence shown here is derived from an EMBL/GenBank/DDBJ whole genome shotgun (WGS) entry which is preliminary data.</text>
</comment>
<evidence type="ECO:0000256" key="1">
    <source>
        <dbReference type="ARBA" id="ARBA00023002"/>
    </source>
</evidence>
<accession>A0A7Y9FG28</accession>
<evidence type="ECO:0000313" key="6">
    <source>
        <dbReference type="Proteomes" id="UP000618382"/>
    </source>
</evidence>
<reference evidence="3 6" key="2">
    <citation type="submission" date="2021-01" db="EMBL/GenBank/DDBJ databases">
        <title>Whole genome shotgun sequence of Cellulomonas oligotrophica NBRC 109435.</title>
        <authorList>
            <person name="Komaki H."/>
            <person name="Tamura T."/>
        </authorList>
    </citation>
    <scope>NUCLEOTIDE SEQUENCE [LARGE SCALE GENOMIC DNA]</scope>
    <source>
        <strain evidence="3 6">NBRC 109435</strain>
    </source>
</reference>
<dbReference type="Proteomes" id="UP000577956">
    <property type="component" value="Unassembled WGS sequence"/>
</dbReference>
<dbReference type="GO" id="GO:0016627">
    <property type="term" value="F:oxidoreductase activity, acting on the CH-CH group of donors"/>
    <property type="evidence" value="ECO:0007669"/>
    <property type="project" value="TreeGrafter"/>
</dbReference>
<dbReference type="SUPFAM" id="SSF50475">
    <property type="entry name" value="FMN-binding split barrel"/>
    <property type="match status" value="1"/>
</dbReference>
<dbReference type="GO" id="GO:0070967">
    <property type="term" value="F:coenzyme F420 binding"/>
    <property type="evidence" value="ECO:0007669"/>
    <property type="project" value="TreeGrafter"/>
</dbReference>
<evidence type="ECO:0000313" key="3">
    <source>
        <dbReference type="EMBL" id="GIG32560.1"/>
    </source>
</evidence>
<feature type="domain" description="Pyridoxamine 5'-phosphate oxidase N-terminal" evidence="2">
    <location>
        <begin position="22"/>
        <end position="138"/>
    </location>
</feature>
<dbReference type="Gene3D" id="2.30.110.10">
    <property type="entry name" value="Electron Transport, Fmn-binding Protein, Chain A"/>
    <property type="match status" value="1"/>
</dbReference>
<name>A0A7Y9FG28_9CELL</name>
<dbReference type="InterPro" id="IPR011576">
    <property type="entry name" value="Pyridox_Oxase_N"/>
</dbReference>
<evidence type="ECO:0000259" key="2">
    <source>
        <dbReference type="Pfam" id="PF01243"/>
    </source>
</evidence>
<protein>
    <submittedName>
        <fullName evidence="3">PPOX class F420-dependent oxidoreductase</fullName>
    </submittedName>
</protein>
<evidence type="ECO:0000313" key="5">
    <source>
        <dbReference type="Proteomes" id="UP000577956"/>
    </source>
</evidence>
<dbReference type="InterPro" id="IPR052019">
    <property type="entry name" value="F420H2_bilvrd_red/Heme_oxyg"/>
</dbReference>
<keyword evidence="6" id="KW-1185">Reference proteome</keyword>
<sequence>MPPPAPDPVPGPSPEPLLALGDETYVQLVTFRRSGTRVPSPVWVARDGDALVVTTDGESGKVKRLAHDPRVELRPCTMRGRVDPAAPAVRARARVLTPEEAGPSADAALARKYGWRYRAIAVVERLRGRAPDRVLLRIER</sequence>
<keyword evidence="1" id="KW-0560">Oxidoreductase</keyword>
<dbReference type="InterPro" id="IPR019965">
    <property type="entry name" value="PPOX_F420-dep_Rv2061_put"/>
</dbReference>
<organism evidence="4 5">
    <name type="scientific">Cellulomonas oligotrophica</name>
    <dbReference type="NCBI Taxonomy" id="931536"/>
    <lineage>
        <taxon>Bacteria</taxon>
        <taxon>Bacillati</taxon>
        <taxon>Actinomycetota</taxon>
        <taxon>Actinomycetes</taxon>
        <taxon>Micrococcales</taxon>
        <taxon>Cellulomonadaceae</taxon>
        <taxon>Cellulomonas</taxon>
    </lineage>
</organism>
<proteinExistence type="predicted"/>
<dbReference type="RefSeq" id="WP_239072860.1">
    <property type="nucleotide sequence ID" value="NZ_BAABFI010000001.1"/>
</dbReference>